<feature type="compositionally biased region" description="Low complexity" evidence="1">
    <location>
        <begin position="38"/>
        <end position="52"/>
    </location>
</feature>
<dbReference type="AlphaFoldDB" id="A0A3S1HDW8"/>
<organism evidence="3 4">
    <name type="scientific">Elysia chlorotica</name>
    <name type="common">Eastern emerald elysia</name>
    <name type="synonym">Sea slug</name>
    <dbReference type="NCBI Taxonomy" id="188477"/>
    <lineage>
        <taxon>Eukaryota</taxon>
        <taxon>Metazoa</taxon>
        <taxon>Spiralia</taxon>
        <taxon>Lophotrochozoa</taxon>
        <taxon>Mollusca</taxon>
        <taxon>Gastropoda</taxon>
        <taxon>Heterobranchia</taxon>
        <taxon>Euthyneura</taxon>
        <taxon>Panpulmonata</taxon>
        <taxon>Sacoglossa</taxon>
        <taxon>Placobranchoidea</taxon>
        <taxon>Plakobranchidae</taxon>
        <taxon>Elysia</taxon>
    </lineage>
</organism>
<evidence type="ECO:0000256" key="1">
    <source>
        <dbReference type="SAM" id="MobiDB-lite"/>
    </source>
</evidence>
<feature type="chain" id="PRO_5018626022" evidence="2">
    <location>
        <begin position="33"/>
        <end position="324"/>
    </location>
</feature>
<dbReference type="STRING" id="188477.A0A3S1HDW8"/>
<evidence type="ECO:0000313" key="4">
    <source>
        <dbReference type="Proteomes" id="UP000271974"/>
    </source>
</evidence>
<protein>
    <submittedName>
        <fullName evidence="3">Uncharacterized protein</fullName>
    </submittedName>
</protein>
<proteinExistence type="predicted"/>
<feature type="compositionally biased region" description="Acidic residues" evidence="1">
    <location>
        <begin position="75"/>
        <end position="85"/>
    </location>
</feature>
<feature type="region of interest" description="Disordered" evidence="1">
    <location>
        <begin position="144"/>
        <end position="170"/>
    </location>
</feature>
<dbReference type="EMBL" id="RQTK01000583">
    <property type="protein sequence ID" value="RUS77409.1"/>
    <property type="molecule type" value="Genomic_DNA"/>
</dbReference>
<keyword evidence="4" id="KW-1185">Reference proteome</keyword>
<dbReference type="OrthoDB" id="6063019at2759"/>
<keyword evidence="2" id="KW-0732">Signal</keyword>
<sequence length="324" mass="35892">MNYHNSSSFSHATFGCVAIPALLLMFVLRVSAESVVSESIPSPDSASSPVSPLQLSSTSRQKRAPGWGKRNDAELVGDMDSLESSEWEKRAPGWGKRAPGWGKRAPGWGKRAPGWGKRSFDVDSLLEMEDDKEKTNSAELVGDMDSLESSEWEKRAPGWGKRAPGWGKRAPGWGKRSFDVNFPLEMEDDNEKRAPGWGKRAPGWGKRAPGWGKRAPGWGKRSDLELDLDSDEFKVNDKRAPGWGKRAPGWGKRAPGWGKRAPGWGKRAPGWGKRSTIKQCDILYDELKDYSQNDDKASGVAQRLQQIYLDYCGNDGKTNEAARN</sequence>
<evidence type="ECO:0000313" key="3">
    <source>
        <dbReference type="EMBL" id="RUS77409.1"/>
    </source>
</evidence>
<reference evidence="3 4" key="1">
    <citation type="submission" date="2019-01" db="EMBL/GenBank/DDBJ databases">
        <title>A draft genome assembly of the solar-powered sea slug Elysia chlorotica.</title>
        <authorList>
            <person name="Cai H."/>
            <person name="Li Q."/>
            <person name="Fang X."/>
            <person name="Li J."/>
            <person name="Curtis N.E."/>
            <person name="Altenburger A."/>
            <person name="Shibata T."/>
            <person name="Feng M."/>
            <person name="Maeda T."/>
            <person name="Schwartz J.A."/>
            <person name="Shigenobu S."/>
            <person name="Lundholm N."/>
            <person name="Nishiyama T."/>
            <person name="Yang H."/>
            <person name="Hasebe M."/>
            <person name="Li S."/>
            <person name="Pierce S.K."/>
            <person name="Wang J."/>
        </authorList>
    </citation>
    <scope>NUCLEOTIDE SEQUENCE [LARGE SCALE GENOMIC DNA]</scope>
    <source>
        <strain evidence="3">EC2010</strain>
        <tissue evidence="3">Whole organism of an adult</tissue>
    </source>
</reference>
<comment type="caution">
    <text evidence="3">The sequence shown here is derived from an EMBL/GenBank/DDBJ whole genome shotgun (WGS) entry which is preliminary data.</text>
</comment>
<name>A0A3S1HDW8_ELYCH</name>
<evidence type="ECO:0000256" key="2">
    <source>
        <dbReference type="SAM" id="SignalP"/>
    </source>
</evidence>
<dbReference type="Proteomes" id="UP000271974">
    <property type="component" value="Unassembled WGS sequence"/>
</dbReference>
<feature type="region of interest" description="Disordered" evidence="1">
    <location>
        <begin position="237"/>
        <end position="272"/>
    </location>
</feature>
<feature type="region of interest" description="Disordered" evidence="1">
    <location>
        <begin position="187"/>
        <end position="218"/>
    </location>
</feature>
<feature type="region of interest" description="Disordered" evidence="1">
    <location>
        <begin position="38"/>
        <end position="112"/>
    </location>
</feature>
<accession>A0A3S1HDW8</accession>
<gene>
    <name evidence="3" type="ORF">EGW08_014828</name>
</gene>
<feature type="signal peptide" evidence="2">
    <location>
        <begin position="1"/>
        <end position="32"/>
    </location>
</feature>